<name>A0A9Q1KXD2_9CARY</name>
<keyword evidence="2" id="KW-1185">Reference proteome</keyword>
<sequence>MRFRNENHFVYNRNAQLKLKANRPQSAPPRQYPVPGNEILDPVIASSSKTLASCALDSGRTSTPGAGCQVAGEFPSVGDFRADGTHSSRNEVAEPAIFFLLKNPIGDGGEGSGRTSVAEGFEALHIELSGDCKFPASSPTIPGAWDEYQYLKLHASHSGVEVNDDELFL</sequence>
<proteinExistence type="predicted"/>
<accession>A0A9Q1KXD2</accession>
<protein>
    <submittedName>
        <fullName evidence="1">Uncharacterized protein</fullName>
    </submittedName>
</protein>
<dbReference type="EMBL" id="JAKOGI010000009">
    <property type="protein sequence ID" value="KAJ8451372.1"/>
    <property type="molecule type" value="Genomic_DNA"/>
</dbReference>
<comment type="caution">
    <text evidence="1">The sequence shown here is derived from an EMBL/GenBank/DDBJ whole genome shotgun (WGS) entry which is preliminary data.</text>
</comment>
<evidence type="ECO:0000313" key="2">
    <source>
        <dbReference type="Proteomes" id="UP001153076"/>
    </source>
</evidence>
<gene>
    <name evidence="1" type="ORF">Cgig2_017763</name>
</gene>
<evidence type="ECO:0000313" key="1">
    <source>
        <dbReference type="EMBL" id="KAJ8451372.1"/>
    </source>
</evidence>
<organism evidence="1 2">
    <name type="scientific">Carnegiea gigantea</name>
    <dbReference type="NCBI Taxonomy" id="171969"/>
    <lineage>
        <taxon>Eukaryota</taxon>
        <taxon>Viridiplantae</taxon>
        <taxon>Streptophyta</taxon>
        <taxon>Embryophyta</taxon>
        <taxon>Tracheophyta</taxon>
        <taxon>Spermatophyta</taxon>
        <taxon>Magnoliopsida</taxon>
        <taxon>eudicotyledons</taxon>
        <taxon>Gunneridae</taxon>
        <taxon>Pentapetalae</taxon>
        <taxon>Caryophyllales</taxon>
        <taxon>Cactineae</taxon>
        <taxon>Cactaceae</taxon>
        <taxon>Cactoideae</taxon>
        <taxon>Echinocereeae</taxon>
        <taxon>Carnegiea</taxon>
    </lineage>
</organism>
<dbReference type="Proteomes" id="UP001153076">
    <property type="component" value="Unassembled WGS sequence"/>
</dbReference>
<dbReference type="AlphaFoldDB" id="A0A9Q1KXD2"/>
<reference evidence="1" key="1">
    <citation type="submission" date="2022-04" db="EMBL/GenBank/DDBJ databases">
        <title>Carnegiea gigantea Genome sequencing and assembly v2.</title>
        <authorList>
            <person name="Copetti D."/>
            <person name="Sanderson M.J."/>
            <person name="Burquez A."/>
            <person name="Wojciechowski M.F."/>
        </authorList>
    </citation>
    <scope>NUCLEOTIDE SEQUENCE</scope>
    <source>
        <strain evidence="1">SGP5-SGP5p</strain>
        <tissue evidence="1">Aerial part</tissue>
    </source>
</reference>